<comment type="caution">
    <text evidence="2">The sequence shown here is derived from an EMBL/GenBank/DDBJ whole genome shotgun (WGS) entry which is preliminary data.</text>
</comment>
<feature type="region of interest" description="Disordered" evidence="1">
    <location>
        <begin position="148"/>
        <end position="173"/>
    </location>
</feature>
<protein>
    <submittedName>
        <fullName evidence="2">Uncharacterized protein</fullName>
    </submittedName>
</protein>
<reference evidence="2" key="1">
    <citation type="journal article" date="2021" name="Genome Biol. Evol.">
        <title>A High-Quality Reference Genome for a Parasitic Bivalve with Doubly Uniparental Inheritance (Bivalvia: Unionida).</title>
        <authorList>
            <person name="Smith C.H."/>
        </authorList>
    </citation>
    <scope>NUCLEOTIDE SEQUENCE</scope>
    <source>
        <strain evidence="2">CHS0354</strain>
    </source>
</reference>
<accession>A0AAE0VRY6</accession>
<evidence type="ECO:0000313" key="3">
    <source>
        <dbReference type="Proteomes" id="UP001195483"/>
    </source>
</evidence>
<dbReference type="AlphaFoldDB" id="A0AAE0VRY6"/>
<keyword evidence="3" id="KW-1185">Reference proteome</keyword>
<proteinExistence type="predicted"/>
<organism evidence="2 3">
    <name type="scientific">Potamilus streckersoni</name>
    <dbReference type="NCBI Taxonomy" id="2493646"/>
    <lineage>
        <taxon>Eukaryota</taxon>
        <taxon>Metazoa</taxon>
        <taxon>Spiralia</taxon>
        <taxon>Lophotrochozoa</taxon>
        <taxon>Mollusca</taxon>
        <taxon>Bivalvia</taxon>
        <taxon>Autobranchia</taxon>
        <taxon>Heteroconchia</taxon>
        <taxon>Palaeoheterodonta</taxon>
        <taxon>Unionida</taxon>
        <taxon>Unionoidea</taxon>
        <taxon>Unionidae</taxon>
        <taxon>Ambleminae</taxon>
        <taxon>Lampsilini</taxon>
        <taxon>Potamilus</taxon>
    </lineage>
</organism>
<evidence type="ECO:0000256" key="1">
    <source>
        <dbReference type="SAM" id="MobiDB-lite"/>
    </source>
</evidence>
<reference evidence="2" key="2">
    <citation type="journal article" date="2021" name="Genome Biol. Evol.">
        <title>Developing a high-quality reference genome for a parasitic bivalve with doubly uniparental inheritance (Bivalvia: Unionida).</title>
        <authorList>
            <person name="Smith C.H."/>
        </authorList>
    </citation>
    <scope>NUCLEOTIDE SEQUENCE</scope>
    <source>
        <strain evidence="2">CHS0354</strain>
        <tissue evidence="2">Mantle</tissue>
    </source>
</reference>
<name>A0AAE0VRY6_9BIVA</name>
<dbReference type="EMBL" id="JAEAOA010001175">
    <property type="protein sequence ID" value="KAK3588418.1"/>
    <property type="molecule type" value="Genomic_DNA"/>
</dbReference>
<sequence>MDSPRSMDSCDDDLNFPDDIIDTVAKANCAKVEPSSILPEIRASPCQIHTKRDRKTDLNFSTNHHCGKVPDSSKIKQSSIQPVSLYRDSSHGMNITVRKTVVEIPTDKDGRESENVQVRKRPALPKHMSSKEYVMSWLIHGSAPNGTNHFPDILPSVKTSKHRSTPRKSYLSE</sequence>
<reference evidence="2" key="3">
    <citation type="submission" date="2023-05" db="EMBL/GenBank/DDBJ databases">
        <authorList>
            <person name="Smith C.H."/>
        </authorList>
    </citation>
    <scope>NUCLEOTIDE SEQUENCE</scope>
    <source>
        <strain evidence="2">CHS0354</strain>
        <tissue evidence="2">Mantle</tissue>
    </source>
</reference>
<dbReference type="Proteomes" id="UP001195483">
    <property type="component" value="Unassembled WGS sequence"/>
</dbReference>
<gene>
    <name evidence="2" type="ORF">CHS0354_019026</name>
</gene>
<evidence type="ECO:0000313" key="2">
    <source>
        <dbReference type="EMBL" id="KAK3588418.1"/>
    </source>
</evidence>